<gene>
    <name evidence="2" type="ORF">IHQ72_08015</name>
</gene>
<evidence type="ECO:0000313" key="2">
    <source>
        <dbReference type="EMBL" id="UVC17065.1"/>
    </source>
</evidence>
<name>A0ABY5R0Q7_9HYPH</name>
<protein>
    <recommendedName>
        <fullName evidence="4">SpoVT-AbrB domain-containing protein</fullName>
    </recommendedName>
</protein>
<feature type="region of interest" description="Disordered" evidence="1">
    <location>
        <begin position="49"/>
        <end position="68"/>
    </location>
</feature>
<keyword evidence="3" id="KW-1185">Reference proteome</keyword>
<reference evidence="2" key="1">
    <citation type="submission" date="2020-09" db="EMBL/GenBank/DDBJ databases">
        <title>Rhizobia associated with sainfoin plants.</title>
        <authorList>
            <person name="Asharfi S."/>
            <person name="Kuzmanovic N."/>
            <person name="Bunk B."/>
            <person name="Sproeer C."/>
            <person name="Becker M."/>
            <person name="Thuenen T."/>
        </authorList>
    </citation>
    <scope>NUCLEOTIDE SEQUENCE</scope>
    <source>
        <strain evidence="2">OM4</strain>
    </source>
</reference>
<evidence type="ECO:0000313" key="3">
    <source>
        <dbReference type="Proteomes" id="UP001058098"/>
    </source>
</evidence>
<sequence length="101" mass="11253">MPIMTIKNRSSKISPGGVLTLPLSARKTLRMEPGKGTRVAVTMQKDSVLLQPDSSNSGSRVSPKGQMELLGEPRAVLEKASHRHYWLELDDEQQLVRLLPY</sequence>
<organism evidence="2 3">
    <name type="scientific">Mesorhizobium onobrychidis</name>
    <dbReference type="NCBI Taxonomy" id="2775404"/>
    <lineage>
        <taxon>Bacteria</taxon>
        <taxon>Pseudomonadati</taxon>
        <taxon>Pseudomonadota</taxon>
        <taxon>Alphaproteobacteria</taxon>
        <taxon>Hyphomicrobiales</taxon>
        <taxon>Phyllobacteriaceae</taxon>
        <taxon>Mesorhizobium</taxon>
    </lineage>
</organism>
<dbReference type="EMBL" id="CP062229">
    <property type="protein sequence ID" value="UVC17065.1"/>
    <property type="molecule type" value="Genomic_DNA"/>
</dbReference>
<proteinExistence type="predicted"/>
<dbReference type="Proteomes" id="UP001058098">
    <property type="component" value="Chromosome"/>
</dbReference>
<dbReference type="RefSeq" id="WP_258121941.1">
    <property type="nucleotide sequence ID" value="NZ_CP062229.1"/>
</dbReference>
<evidence type="ECO:0008006" key="4">
    <source>
        <dbReference type="Google" id="ProtNLM"/>
    </source>
</evidence>
<evidence type="ECO:0000256" key="1">
    <source>
        <dbReference type="SAM" id="MobiDB-lite"/>
    </source>
</evidence>
<accession>A0ABY5R0Q7</accession>